<evidence type="ECO:0000256" key="4">
    <source>
        <dbReference type="ARBA" id="ARBA00022825"/>
    </source>
</evidence>
<evidence type="ECO:0000256" key="2">
    <source>
        <dbReference type="ARBA" id="ARBA00022670"/>
    </source>
</evidence>
<dbReference type="Proteomes" id="UP000054051">
    <property type="component" value="Unassembled WGS sequence"/>
</dbReference>
<comment type="similarity">
    <text evidence="1">Belongs to the peptidase S49 family.</text>
</comment>
<dbReference type="RefSeq" id="WP_006682422.1">
    <property type="nucleotide sequence ID" value="NZ_CAFB01000038.1"/>
</dbReference>
<dbReference type="InterPro" id="IPR047272">
    <property type="entry name" value="S49_SppA_C"/>
</dbReference>
<dbReference type="Pfam" id="PF01343">
    <property type="entry name" value="Peptidase_S49"/>
    <property type="match status" value="1"/>
</dbReference>
<dbReference type="SUPFAM" id="SSF52096">
    <property type="entry name" value="ClpP/crotonase"/>
    <property type="match status" value="1"/>
</dbReference>
<evidence type="ECO:0000259" key="6">
    <source>
        <dbReference type="Pfam" id="PF01343"/>
    </source>
</evidence>
<feature type="domain" description="Peptidase S49" evidence="6">
    <location>
        <begin position="143"/>
        <end position="285"/>
    </location>
</feature>
<dbReference type="Gene3D" id="3.90.226.10">
    <property type="entry name" value="2-enoyl-CoA Hydratase, Chain A, domain 1"/>
    <property type="match status" value="2"/>
</dbReference>
<keyword evidence="5" id="KW-0472">Membrane</keyword>
<organism evidence="7 8">
    <name type="scientific">Candidatus Glomeribacter gigasporarum BEG34</name>
    <dbReference type="NCBI Taxonomy" id="1070319"/>
    <lineage>
        <taxon>Bacteria</taxon>
        <taxon>Pseudomonadati</taxon>
        <taxon>Pseudomonadota</taxon>
        <taxon>Betaproteobacteria</taxon>
        <taxon>Burkholderiales</taxon>
        <taxon>Burkholderiaceae</taxon>
        <taxon>Candidatus Glomeribacter</taxon>
    </lineage>
</organism>
<dbReference type="AlphaFoldDB" id="G2J8U1"/>
<evidence type="ECO:0000313" key="8">
    <source>
        <dbReference type="Proteomes" id="UP000054051"/>
    </source>
</evidence>
<keyword evidence="5" id="KW-0812">Transmembrane</keyword>
<keyword evidence="8" id="KW-1185">Reference proteome</keyword>
<proteinExistence type="inferred from homology"/>
<keyword evidence="2" id="KW-0645">Protease</keyword>
<dbReference type="EC" id="3.4.17.1" evidence="7"/>
<dbReference type="InterPro" id="IPR002142">
    <property type="entry name" value="Peptidase_S49"/>
</dbReference>
<name>G2J8U1_9BURK</name>
<sequence length="330" mass="36244">MTDQASISGRASPDANALQAPHWERALLEKAVLAAVREQRASRRWKIFFRLFFLLISGLMAWYLIAFSNDKALARGAHAALIVLDGEIAADQQTNAERLNAALKAAFSNRDAVGIILKINSPGGSPVQAGMVNDEIRRLRAKYPKKPVYAAAEDLCASGAYYIAVAADKIFVDKASLIGSIGVRSDNFGFTGLMDKLGIERRLLTAGRNKALNDPFLPLDAAHAQYLQTMLDQIHAQFIEAVRQGRGDRLKEPPEIFSGLIWTGQQSVALGLADGFGDAYYVAREILKTEEIIDYSIQENLFDRVSRKIGLTARAALAHVLEPTERFSLN</sequence>
<keyword evidence="5" id="KW-1133">Transmembrane helix</keyword>
<keyword evidence="7" id="KW-0121">Carboxypeptidase</keyword>
<dbReference type="GO" id="GO:0004181">
    <property type="term" value="F:metallocarboxypeptidase activity"/>
    <property type="evidence" value="ECO:0007669"/>
    <property type="project" value="UniProtKB-EC"/>
</dbReference>
<dbReference type="GO" id="GO:0006508">
    <property type="term" value="P:proteolysis"/>
    <property type="evidence" value="ECO:0007669"/>
    <property type="project" value="UniProtKB-KW"/>
</dbReference>
<dbReference type="PANTHER" id="PTHR42987:SF8">
    <property type="entry name" value="PROTEINASE"/>
    <property type="match status" value="1"/>
</dbReference>
<reference evidence="7 8" key="1">
    <citation type="submission" date="2011-08" db="EMBL/GenBank/DDBJ databases">
        <title>The genome of the obligate endobacterium of an arbuscular mycorrhizal fungus reveals an interphylum network of nutritional interactions.</title>
        <authorList>
            <person name="Ghignone S."/>
            <person name="Salvioli A."/>
            <person name="Anca I."/>
            <person name="Lumini E."/>
            <person name="Ortu G."/>
            <person name="Petiti L."/>
            <person name="Cruveiller S."/>
            <person name="Bianciotto V."/>
            <person name="Piffanelli P."/>
            <person name="Lanfranco L."/>
            <person name="Bonfante P."/>
        </authorList>
    </citation>
    <scope>NUCLEOTIDE SEQUENCE [LARGE SCALE GENOMIC DNA]</scope>
    <source>
        <strain evidence="7 8">BEG34</strain>
    </source>
</reference>
<accession>G2J8U1</accession>
<gene>
    <name evidence="7" type="ORF">CAGGBEG34_210053</name>
</gene>
<dbReference type="CDD" id="cd07023">
    <property type="entry name" value="S49_Sppa_N_C"/>
    <property type="match status" value="1"/>
</dbReference>
<protein>
    <submittedName>
        <fullName evidence="7">Putative peptidase S49</fullName>
        <ecNumber evidence="7">3.4.17.1</ecNumber>
    </submittedName>
</protein>
<dbReference type="InterPro" id="IPR029045">
    <property type="entry name" value="ClpP/crotonase-like_dom_sf"/>
</dbReference>
<evidence type="ECO:0000256" key="5">
    <source>
        <dbReference type="SAM" id="Phobius"/>
    </source>
</evidence>
<evidence type="ECO:0000256" key="3">
    <source>
        <dbReference type="ARBA" id="ARBA00022801"/>
    </source>
</evidence>
<comment type="caution">
    <text evidence="7">The sequence shown here is derived from an EMBL/GenBank/DDBJ whole genome shotgun (WGS) entry which is preliminary data.</text>
</comment>
<evidence type="ECO:0000256" key="1">
    <source>
        <dbReference type="ARBA" id="ARBA00008683"/>
    </source>
</evidence>
<dbReference type="OrthoDB" id="9764363at2"/>
<dbReference type="GO" id="GO:0008236">
    <property type="term" value="F:serine-type peptidase activity"/>
    <property type="evidence" value="ECO:0007669"/>
    <property type="project" value="UniProtKB-KW"/>
</dbReference>
<dbReference type="PANTHER" id="PTHR42987">
    <property type="entry name" value="PEPTIDASE S49"/>
    <property type="match status" value="1"/>
</dbReference>
<dbReference type="eggNOG" id="COG0616">
    <property type="taxonomic scope" value="Bacteria"/>
</dbReference>
<keyword evidence="3 7" id="KW-0378">Hydrolase</keyword>
<feature type="transmembrane region" description="Helical" evidence="5">
    <location>
        <begin position="47"/>
        <end position="65"/>
    </location>
</feature>
<evidence type="ECO:0000313" key="7">
    <source>
        <dbReference type="EMBL" id="CCD29188.1"/>
    </source>
</evidence>
<keyword evidence="4" id="KW-0720">Serine protease</keyword>
<dbReference type="EMBL" id="CAFB01000038">
    <property type="protein sequence ID" value="CCD29188.1"/>
    <property type="molecule type" value="Genomic_DNA"/>
</dbReference>